<dbReference type="Gene3D" id="3.10.110.10">
    <property type="entry name" value="Ubiquitin Conjugating Enzyme"/>
    <property type="match status" value="1"/>
</dbReference>
<reference evidence="2 3" key="1">
    <citation type="submission" date="2015-09" db="EMBL/GenBank/DDBJ databases">
        <title>Draft genome of the parasitic nematode Teladorsagia circumcincta isolate WARC Sus (inbred).</title>
        <authorList>
            <person name="Mitreva M."/>
        </authorList>
    </citation>
    <scope>NUCLEOTIDE SEQUENCE [LARGE SCALE GENOMIC DNA]</scope>
    <source>
        <strain evidence="2 3">S</strain>
    </source>
</reference>
<dbReference type="PROSITE" id="PS50908">
    <property type="entry name" value="RWD"/>
    <property type="match status" value="1"/>
</dbReference>
<organism evidence="2 3">
    <name type="scientific">Teladorsagia circumcincta</name>
    <name type="common">Brown stomach worm</name>
    <name type="synonym">Ostertagia circumcincta</name>
    <dbReference type="NCBI Taxonomy" id="45464"/>
    <lineage>
        <taxon>Eukaryota</taxon>
        <taxon>Metazoa</taxon>
        <taxon>Ecdysozoa</taxon>
        <taxon>Nematoda</taxon>
        <taxon>Chromadorea</taxon>
        <taxon>Rhabditida</taxon>
        <taxon>Rhabditina</taxon>
        <taxon>Rhabditomorpha</taxon>
        <taxon>Strongyloidea</taxon>
        <taxon>Trichostrongylidae</taxon>
        <taxon>Teladorsagia</taxon>
    </lineage>
</organism>
<dbReference type="InterPro" id="IPR006575">
    <property type="entry name" value="RWD_dom"/>
</dbReference>
<dbReference type="EMBL" id="KZ345187">
    <property type="protein sequence ID" value="PIO75035.1"/>
    <property type="molecule type" value="Genomic_DNA"/>
</dbReference>
<evidence type="ECO:0000313" key="3">
    <source>
        <dbReference type="Proteomes" id="UP000230423"/>
    </source>
</evidence>
<dbReference type="Pfam" id="PF05773">
    <property type="entry name" value="RWD"/>
    <property type="match status" value="1"/>
</dbReference>
<sequence length="165" mass="19071">MEDKCAIAQAEEVELLQSMYSEGELTFGRSPSDHEAVQPSSYTIQVNVDVGLLDIEFRVPEDYPYKNFPTVFIRGHGAFHCDRINSDLRDWIHQQQLGLPLVAEIISWLIENNSKYRTCQGNVCDERTDSHKDDCAEEFSRYYILSHHLRSPLKVIDFHSNCCPF</sequence>
<dbReference type="SUPFAM" id="SSF54495">
    <property type="entry name" value="UBC-like"/>
    <property type="match status" value="1"/>
</dbReference>
<dbReference type="OrthoDB" id="432412at2759"/>
<gene>
    <name evidence="2" type="ORF">TELCIR_02920</name>
</gene>
<dbReference type="Proteomes" id="UP000230423">
    <property type="component" value="Unassembled WGS sequence"/>
</dbReference>
<feature type="domain" description="RWD" evidence="1">
    <location>
        <begin position="11"/>
        <end position="116"/>
    </location>
</feature>
<proteinExistence type="predicted"/>
<accession>A0A2G9UXR6</accession>
<evidence type="ECO:0000259" key="1">
    <source>
        <dbReference type="PROSITE" id="PS50908"/>
    </source>
</evidence>
<protein>
    <submittedName>
        <fullName evidence="2">RWD domain protein</fullName>
    </submittedName>
</protein>
<name>A0A2G9UXR6_TELCI</name>
<evidence type="ECO:0000313" key="2">
    <source>
        <dbReference type="EMBL" id="PIO75035.1"/>
    </source>
</evidence>
<dbReference type="InterPro" id="IPR016135">
    <property type="entry name" value="UBQ-conjugating_enzyme/RWD"/>
</dbReference>
<dbReference type="AlphaFoldDB" id="A0A2G9UXR6"/>
<keyword evidence="3" id="KW-1185">Reference proteome</keyword>
<dbReference type="SMART" id="SM00591">
    <property type="entry name" value="RWD"/>
    <property type="match status" value="1"/>
</dbReference>